<proteinExistence type="predicted"/>
<keyword evidence="3" id="KW-1185">Reference proteome</keyword>
<dbReference type="EMBL" id="CAKOGP040000480">
    <property type="protein sequence ID" value="CAJ1935505.1"/>
    <property type="molecule type" value="Genomic_DNA"/>
</dbReference>
<evidence type="ECO:0000313" key="2">
    <source>
        <dbReference type="EMBL" id="CAJ1935505.1"/>
    </source>
</evidence>
<organism evidence="2 3">
    <name type="scientific">Cylindrotheca closterium</name>
    <dbReference type="NCBI Taxonomy" id="2856"/>
    <lineage>
        <taxon>Eukaryota</taxon>
        <taxon>Sar</taxon>
        <taxon>Stramenopiles</taxon>
        <taxon>Ochrophyta</taxon>
        <taxon>Bacillariophyta</taxon>
        <taxon>Bacillariophyceae</taxon>
        <taxon>Bacillariophycidae</taxon>
        <taxon>Bacillariales</taxon>
        <taxon>Bacillariaceae</taxon>
        <taxon>Cylindrotheca</taxon>
    </lineage>
</organism>
<evidence type="ECO:0000313" key="3">
    <source>
        <dbReference type="Proteomes" id="UP001295423"/>
    </source>
</evidence>
<comment type="caution">
    <text evidence="2">The sequence shown here is derived from an EMBL/GenBank/DDBJ whole genome shotgun (WGS) entry which is preliminary data.</text>
</comment>
<feature type="region of interest" description="Disordered" evidence="1">
    <location>
        <begin position="1"/>
        <end position="20"/>
    </location>
</feature>
<reference evidence="2" key="1">
    <citation type="submission" date="2023-08" db="EMBL/GenBank/DDBJ databases">
        <authorList>
            <person name="Audoor S."/>
            <person name="Bilcke G."/>
        </authorList>
    </citation>
    <scope>NUCLEOTIDE SEQUENCE</scope>
</reference>
<accession>A0AAD2FG02</accession>
<dbReference type="Proteomes" id="UP001295423">
    <property type="component" value="Unassembled WGS sequence"/>
</dbReference>
<protein>
    <submittedName>
        <fullName evidence="2">Uncharacterized protein</fullName>
    </submittedName>
</protein>
<evidence type="ECO:0000256" key="1">
    <source>
        <dbReference type="SAM" id="MobiDB-lite"/>
    </source>
</evidence>
<sequence>MALKLTRTAPEHAQEGLEATTRSNSTTLLTVDLVKDNPNARISSMLYSLFVLFFFSGKDTAERFSWSTFPNPHQQSGSANLPMTDDLRELHSILSLEKVPTKFLCIPGDILASCLYFPTNSGSANLSPDMID</sequence>
<gene>
    <name evidence="2" type="ORF">CYCCA115_LOCUS4785</name>
</gene>
<name>A0AAD2FG02_9STRA</name>
<dbReference type="AlphaFoldDB" id="A0AAD2FG02"/>